<evidence type="ECO:0000313" key="3">
    <source>
        <dbReference type="Proteomes" id="UP000807469"/>
    </source>
</evidence>
<dbReference type="AlphaFoldDB" id="A0A9P6D1N7"/>
<protein>
    <submittedName>
        <fullName evidence="2">Uncharacterized protein</fullName>
    </submittedName>
</protein>
<evidence type="ECO:0000313" key="2">
    <source>
        <dbReference type="EMBL" id="KAF9480385.1"/>
    </source>
</evidence>
<dbReference type="EMBL" id="MU155195">
    <property type="protein sequence ID" value="KAF9480385.1"/>
    <property type="molecule type" value="Genomic_DNA"/>
</dbReference>
<accession>A0A9P6D1N7</accession>
<gene>
    <name evidence="2" type="ORF">BDN70DRAFT_877646</name>
</gene>
<reference evidence="2" key="1">
    <citation type="submission" date="2020-11" db="EMBL/GenBank/DDBJ databases">
        <authorList>
            <consortium name="DOE Joint Genome Institute"/>
            <person name="Ahrendt S."/>
            <person name="Riley R."/>
            <person name="Andreopoulos W."/>
            <person name="Labutti K."/>
            <person name="Pangilinan J."/>
            <person name="Ruiz-Duenas F.J."/>
            <person name="Barrasa J.M."/>
            <person name="Sanchez-Garcia M."/>
            <person name="Camarero S."/>
            <person name="Miyauchi S."/>
            <person name="Serrano A."/>
            <person name="Linde D."/>
            <person name="Babiker R."/>
            <person name="Drula E."/>
            <person name="Ayuso-Fernandez I."/>
            <person name="Pacheco R."/>
            <person name="Padilla G."/>
            <person name="Ferreira P."/>
            <person name="Barriuso J."/>
            <person name="Kellner H."/>
            <person name="Castanera R."/>
            <person name="Alfaro M."/>
            <person name="Ramirez L."/>
            <person name="Pisabarro A.G."/>
            <person name="Kuo A."/>
            <person name="Tritt A."/>
            <person name="Lipzen A."/>
            <person name="He G."/>
            <person name="Yan M."/>
            <person name="Ng V."/>
            <person name="Cullen D."/>
            <person name="Martin F."/>
            <person name="Rosso M.-N."/>
            <person name="Henrissat B."/>
            <person name="Hibbett D."/>
            <person name="Martinez A.T."/>
            <person name="Grigoriev I.V."/>
        </authorList>
    </citation>
    <scope>NUCLEOTIDE SEQUENCE</scope>
    <source>
        <strain evidence="2">CIRM-BRFM 674</strain>
    </source>
</reference>
<name>A0A9P6D1N7_9AGAR</name>
<feature type="non-terminal residue" evidence="2">
    <location>
        <position position="242"/>
    </location>
</feature>
<proteinExistence type="predicted"/>
<evidence type="ECO:0000256" key="1">
    <source>
        <dbReference type="SAM" id="MobiDB-lite"/>
    </source>
</evidence>
<organism evidence="2 3">
    <name type="scientific">Pholiota conissans</name>
    <dbReference type="NCBI Taxonomy" id="109636"/>
    <lineage>
        <taxon>Eukaryota</taxon>
        <taxon>Fungi</taxon>
        <taxon>Dikarya</taxon>
        <taxon>Basidiomycota</taxon>
        <taxon>Agaricomycotina</taxon>
        <taxon>Agaricomycetes</taxon>
        <taxon>Agaricomycetidae</taxon>
        <taxon>Agaricales</taxon>
        <taxon>Agaricineae</taxon>
        <taxon>Strophariaceae</taxon>
        <taxon>Pholiota</taxon>
    </lineage>
</organism>
<sequence>MSSDTARPVSCQSTEYSHLFNTYSNEQGKIDATLFAEISAKRIIMGCDVTELQIQRWTPMFTSYIDSIVRESGRGMSAIVVGTAVIDQYLAIVFEESGARYDVGGVCRLFLAAYVSVVMLNDGESRAPSWTRITSEEFARLSATEKEFHDLMKLTAGIERKSYIATYVEMMEAYHQLEEARTPWVMRSPRKTLRNSDSSKTFDTTTPPKRQPESIPSCISPRSKQEESQSSKVFRKRWLSFM</sequence>
<feature type="compositionally biased region" description="Polar residues" evidence="1">
    <location>
        <begin position="195"/>
        <end position="208"/>
    </location>
</feature>
<comment type="caution">
    <text evidence="2">The sequence shown here is derived from an EMBL/GenBank/DDBJ whole genome shotgun (WGS) entry which is preliminary data.</text>
</comment>
<keyword evidence="3" id="KW-1185">Reference proteome</keyword>
<dbReference type="Proteomes" id="UP000807469">
    <property type="component" value="Unassembled WGS sequence"/>
</dbReference>
<feature type="region of interest" description="Disordered" evidence="1">
    <location>
        <begin position="188"/>
        <end position="232"/>
    </location>
</feature>